<keyword evidence="1" id="KW-1133">Transmembrane helix</keyword>
<organism evidence="3 4">
    <name type="scientific">Araneus ventricosus</name>
    <name type="common">Orbweaver spider</name>
    <name type="synonym">Epeira ventricosa</name>
    <dbReference type="NCBI Taxonomy" id="182803"/>
    <lineage>
        <taxon>Eukaryota</taxon>
        <taxon>Metazoa</taxon>
        <taxon>Ecdysozoa</taxon>
        <taxon>Arthropoda</taxon>
        <taxon>Chelicerata</taxon>
        <taxon>Arachnida</taxon>
        <taxon>Araneae</taxon>
        <taxon>Araneomorphae</taxon>
        <taxon>Entelegynae</taxon>
        <taxon>Araneoidea</taxon>
        <taxon>Araneidae</taxon>
        <taxon>Araneus</taxon>
    </lineage>
</organism>
<dbReference type="OrthoDB" id="6421546at2759"/>
<reference evidence="3 4" key="1">
    <citation type="journal article" date="2019" name="Sci. Rep.">
        <title>Orb-weaving spider Araneus ventricosus genome elucidates the spidroin gene catalogue.</title>
        <authorList>
            <person name="Kono N."/>
            <person name="Nakamura H."/>
            <person name="Ohtoshi R."/>
            <person name="Moran D.A.P."/>
            <person name="Shinohara A."/>
            <person name="Yoshida Y."/>
            <person name="Fujiwara M."/>
            <person name="Mori M."/>
            <person name="Tomita M."/>
            <person name="Arakawa K."/>
        </authorList>
    </citation>
    <scope>NUCLEOTIDE SEQUENCE [LARGE SCALE GENOMIC DNA]</scope>
</reference>
<dbReference type="EMBL" id="BGPR01218937">
    <property type="protein sequence ID" value="GBN58282.1"/>
    <property type="molecule type" value="Genomic_DNA"/>
</dbReference>
<evidence type="ECO:0000256" key="1">
    <source>
        <dbReference type="SAM" id="Phobius"/>
    </source>
</evidence>
<gene>
    <name evidence="3" type="ORF">AVEN_166859_1</name>
    <name evidence="2" type="ORF">AVEN_89215_1</name>
</gene>
<name>A0A4Y2Q4Y2_ARAVE</name>
<comment type="caution">
    <text evidence="3">The sequence shown here is derived from an EMBL/GenBank/DDBJ whole genome shotgun (WGS) entry which is preliminary data.</text>
</comment>
<keyword evidence="1" id="KW-0812">Transmembrane</keyword>
<feature type="non-terminal residue" evidence="3">
    <location>
        <position position="1"/>
    </location>
</feature>
<dbReference type="EMBL" id="BGPR01218913">
    <property type="protein sequence ID" value="GBN58229.1"/>
    <property type="molecule type" value="Genomic_DNA"/>
</dbReference>
<evidence type="ECO:0000313" key="4">
    <source>
        <dbReference type="Proteomes" id="UP000499080"/>
    </source>
</evidence>
<dbReference type="AlphaFoldDB" id="A0A4Y2Q4Y2"/>
<feature type="transmembrane region" description="Helical" evidence="1">
    <location>
        <begin position="12"/>
        <end position="31"/>
    </location>
</feature>
<sequence length="65" mass="7387">VFIVITYTFEFYMLPVALLILYVKNYVIYALTGRQIVTRDEDEVGFATLLTRCHWGAPPAASDSI</sequence>
<evidence type="ECO:0000313" key="3">
    <source>
        <dbReference type="EMBL" id="GBN58282.1"/>
    </source>
</evidence>
<dbReference type="Proteomes" id="UP000499080">
    <property type="component" value="Unassembled WGS sequence"/>
</dbReference>
<proteinExistence type="predicted"/>
<protein>
    <submittedName>
        <fullName evidence="3">Uncharacterized protein</fullName>
    </submittedName>
</protein>
<evidence type="ECO:0000313" key="2">
    <source>
        <dbReference type="EMBL" id="GBN58229.1"/>
    </source>
</evidence>
<keyword evidence="1" id="KW-0472">Membrane</keyword>
<keyword evidence="4" id="KW-1185">Reference proteome</keyword>
<accession>A0A4Y2Q4Y2</accession>